<sequence>MHHIRLVRPQDLDALFDLAGQSTFGLTTLTPDRERLAKRIEESECGQSPLLVWVEAAEQRVIGTAGLFTHVGDSAKGEPFYAFRLERSIHRSEALNVRTEVDTLHLAKIFDGPTELGTLFLHPAFRGGGKGRVLSLSRFMLIARDPERYDRQVIAEMRGVIDQDGRSPFWDAVGRHFFQVDFPIADTQSFRDKQFIAELMPSHPIYVPLLPQQAREVIGKVHTNTEPALRLLESEGFHEAQMVDIFDGGPCIRCDRKAIRTIVESSHVELAGVFTENEDAVMDTLVATAEGPFRCIGCATRRSSDGIQLQQQDAENLGISVGDPLIVSPLKGTAKAFWSGEPSSERKPS</sequence>
<keyword evidence="3 4" id="KW-0012">Acyltransferase</keyword>
<dbReference type="Pfam" id="PF04958">
    <property type="entry name" value="AstA"/>
    <property type="match status" value="1"/>
</dbReference>
<proteinExistence type="predicted"/>
<evidence type="ECO:0000313" key="4">
    <source>
        <dbReference type="EMBL" id="QDV42103.1"/>
    </source>
</evidence>
<keyword evidence="5" id="KW-1185">Reference proteome</keyword>
<dbReference type="KEGG" id="snep:Enr13x_19460"/>
<accession>A0A518HMM0</accession>
<evidence type="ECO:0000256" key="3">
    <source>
        <dbReference type="ARBA" id="ARBA00023315"/>
    </source>
</evidence>
<keyword evidence="2 4" id="KW-0808">Transferase</keyword>
<dbReference type="PANTHER" id="PTHR30420:SF1">
    <property type="entry name" value="ARGININE N-SUCCINYLTRANSFERASE"/>
    <property type="match status" value="1"/>
</dbReference>
<dbReference type="GO" id="GO:0008791">
    <property type="term" value="F:arginine N-succinyltransferase activity"/>
    <property type="evidence" value="ECO:0007669"/>
    <property type="project" value="UniProtKB-EC"/>
</dbReference>
<reference evidence="4 5" key="1">
    <citation type="submission" date="2019-03" db="EMBL/GenBank/DDBJ databases">
        <title>Deep-cultivation of Planctomycetes and their phenomic and genomic characterization uncovers novel biology.</title>
        <authorList>
            <person name="Wiegand S."/>
            <person name="Jogler M."/>
            <person name="Boedeker C."/>
            <person name="Pinto D."/>
            <person name="Vollmers J."/>
            <person name="Rivas-Marin E."/>
            <person name="Kohn T."/>
            <person name="Peeters S.H."/>
            <person name="Heuer A."/>
            <person name="Rast P."/>
            <person name="Oberbeckmann S."/>
            <person name="Bunk B."/>
            <person name="Jeske O."/>
            <person name="Meyerdierks A."/>
            <person name="Storesund J.E."/>
            <person name="Kallscheuer N."/>
            <person name="Luecker S."/>
            <person name="Lage O.M."/>
            <person name="Pohl T."/>
            <person name="Merkel B.J."/>
            <person name="Hornburger P."/>
            <person name="Mueller R.-W."/>
            <person name="Bruemmer F."/>
            <person name="Labrenz M."/>
            <person name="Spormann A.M."/>
            <person name="Op den Camp H."/>
            <person name="Overmann J."/>
            <person name="Amann R."/>
            <person name="Jetten M.S.M."/>
            <person name="Mascher T."/>
            <person name="Medema M.H."/>
            <person name="Devos D.P."/>
            <person name="Kaster A.-K."/>
            <person name="Ovreas L."/>
            <person name="Rohde M."/>
            <person name="Galperin M.Y."/>
            <person name="Jogler C."/>
        </authorList>
    </citation>
    <scope>NUCLEOTIDE SEQUENCE [LARGE SCALE GENOMIC DNA]</scope>
    <source>
        <strain evidence="4 5">Enr13</strain>
    </source>
</reference>
<keyword evidence="1" id="KW-0056">Arginine metabolism</keyword>
<evidence type="ECO:0000313" key="5">
    <source>
        <dbReference type="Proteomes" id="UP000319004"/>
    </source>
</evidence>
<protein>
    <submittedName>
        <fullName evidence="4">Arginine N-succinyltransferase subunit beta</fullName>
        <ecNumber evidence="4">2.3.1.109</ecNumber>
    </submittedName>
</protein>
<dbReference type="EC" id="2.3.1.109" evidence="4"/>
<dbReference type="GO" id="GO:0006527">
    <property type="term" value="P:L-arginine catabolic process"/>
    <property type="evidence" value="ECO:0007669"/>
    <property type="project" value="InterPro"/>
</dbReference>
<dbReference type="SUPFAM" id="SSF55729">
    <property type="entry name" value="Acyl-CoA N-acyltransferases (Nat)"/>
    <property type="match status" value="1"/>
</dbReference>
<evidence type="ECO:0000256" key="2">
    <source>
        <dbReference type="ARBA" id="ARBA00022679"/>
    </source>
</evidence>
<dbReference type="PANTHER" id="PTHR30420">
    <property type="entry name" value="N-SUCCINYLARGININE DIHYDROLASE"/>
    <property type="match status" value="1"/>
</dbReference>
<dbReference type="Proteomes" id="UP000319004">
    <property type="component" value="Chromosome"/>
</dbReference>
<dbReference type="OrthoDB" id="21121at2"/>
<name>A0A518HMM0_9BACT</name>
<dbReference type="InterPro" id="IPR016181">
    <property type="entry name" value="Acyl_CoA_acyltransferase"/>
</dbReference>
<dbReference type="RefSeq" id="WP_145385736.1">
    <property type="nucleotide sequence ID" value="NZ_CP037423.1"/>
</dbReference>
<organism evidence="4 5">
    <name type="scientific">Stieleria neptunia</name>
    <dbReference type="NCBI Taxonomy" id="2527979"/>
    <lineage>
        <taxon>Bacteria</taxon>
        <taxon>Pseudomonadati</taxon>
        <taxon>Planctomycetota</taxon>
        <taxon>Planctomycetia</taxon>
        <taxon>Pirellulales</taxon>
        <taxon>Pirellulaceae</taxon>
        <taxon>Stieleria</taxon>
    </lineage>
</organism>
<dbReference type="EMBL" id="CP037423">
    <property type="protein sequence ID" value="QDV42103.1"/>
    <property type="molecule type" value="Genomic_DNA"/>
</dbReference>
<gene>
    <name evidence="4" type="primary">aruG</name>
    <name evidence="4" type="ORF">Enr13x_19460</name>
</gene>
<dbReference type="AlphaFoldDB" id="A0A518HMM0"/>
<dbReference type="InterPro" id="IPR007041">
    <property type="entry name" value="Arg_succinylTrfase_AstA/AruG"/>
</dbReference>
<dbReference type="NCBIfam" id="TIGR03243">
    <property type="entry name" value="arg_catab_AOST"/>
    <property type="match status" value="1"/>
</dbReference>
<evidence type="ECO:0000256" key="1">
    <source>
        <dbReference type="ARBA" id="ARBA00022503"/>
    </source>
</evidence>
<dbReference type="Gene3D" id="3.40.630.30">
    <property type="match status" value="1"/>
</dbReference>